<dbReference type="InterPro" id="IPR036390">
    <property type="entry name" value="WH_DNA-bd_sf"/>
</dbReference>
<organism evidence="1">
    <name type="scientific">Candidatus Heimdallarchaeum aukensis</name>
    <dbReference type="NCBI Taxonomy" id="2876573"/>
    <lineage>
        <taxon>Archaea</taxon>
        <taxon>Promethearchaeati</taxon>
        <taxon>Candidatus Heimdallarchaeota</taxon>
        <taxon>Candidatus Heimdallarchaeia (ex Rinke et al. 2021) (nom. nud.)</taxon>
        <taxon>Candidatus Heimdallarchaeales</taxon>
        <taxon>Candidatus Heimdallarchaeaceae</taxon>
        <taxon>Candidatus Heimdallarchaeum</taxon>
    </lineage>
</organism>
<gene>
    <name evidence="1" type="ORF">K9W45_07225</name>
</gene>
<protein>
    <submittedName>
        <fullName evidence="1">Uncharacterized protein</fullName>
    </submittedName>
</protein>
<evidence type="ECO:0000313" key="1">
    <source>
        <dbReference type="EMBL" id="UJG39654.1"/>
    </source>
</evidence>
<dbReference type="SUPFAM" id="SSF46785">
    <property type="entry name" value="Winged helix' DNA-binding domain"/>
    <property type="match status" value="1"/>
</dbReference>
<dbReference type="Proteomes" id="UP001201020">
    <property type="component" value="Chromosome"/>
</dbReference>
<accession>A0A9Y1BIC9</accession>
<reference evidence="1" key="1">
    <citation type="journal article" date="2022" name="Nat. Microbiol.">
        <title>Unique mobile elements and scalable gene flow at the prokaryote-eukaryote boundary revealed by circularized Asgard archaea genomes.</title>
        <authorList>
            <person name="Wu F."/>
            <person name="Speth D.R."/>
            <person name="Philosof A."/>
            <person name="Cremiere A."/>
            <person name="Narayanan A."/>
            <person name="Barco R.A."/>
            <person name="Connon S.A."/>
            <person name="Amend J.P."/>
            <person name="Antoshechkin I.A."/>
            <person name="Orphan V.J."/>
        </authorList>
    </citation>
    <scope>NUCLEOTIDE SEQUENCE</scope>
    <source>
        <strain evidence="1">PM71</strain>
    </source>
</reference>
<proteinExistence type="predicted"/>
<dbReference type="Gene3D" id="1.10.10.10">
    <property type="entry name" value="Winged helix-like DNA-binding domain superfamily/Winged helix DNA-binding domain"/>
    <property type="match status" value="1"/>
</dbReference>
<dbReference type="EMBL" id="CP084166">
    <property type="protein sequence ID" value="UJG39654.1"/>
    <property type="molecule type" value="Genomic_DNA"/>
</dbReference>
<dbReference type="InterPro" id="IPR036388">
    <property type="entry name" value="WH-like_DNA-bd_sf"/>
</dbReference>
<dbReference type="AlphaFoldDB" id="A0A9Y1BIC9"/>
<name>A0A9Y1BIC9_9ARCH</name>
<sequence length="108" mass="12430">MDEKTEEKKDLSEMLPTEVMERINLGVVGVSLSMYEEGMTLDELAEVTGINHESVEKCLNYLIKNRMVKQISLKKTYKVVNFKKMLTLLIELGLIFPISEFAKKQSKE</sequence>